<keyword evidence="19" id="KW-0458">Lysosome</keyword>
<dbReference type="InterPro" id="IPR007484">
    <property type="entry name" value="Peptidase_M28"/>
</dbReference>
<dbReference type="Gene3D" id="3.40.630.10">
    <property type="entry name" value="Zn peptidases"/>
    <property type="match status" value="1"/>
</dbReference>
<keyword evidence="8 23" id="KW-0121">Carboxypeptidase</keyword>
<keyword evidence="11" id="KW-0732">Signal</keyword>
<protein>
    <recommendedName>
        <fullName evidence="6">Carboxypeptidase Q</fullName>
    </recommendedName>
    <alternativeName>
        <fullName evidence="21">Plasma glutamate carboxypeptidase</fullName>
    </alternativeName>
</protein>
<keyword evidence="13" id="KW-0256">Endoplasmic reticulum</keyword>
<evidence type="ECO:0000313" key="24">
    <source>
        <dbReference type="Proteomes" id="UP000440578"/>
    </source>
</evidence>
<evidence type="ECO:0000256" key="6">
    <source>
        <dbReference type="ARBA" id="ARBA00014116"/>
    </source>
</evidence>
<evidence type="ECO:0000313" key="23">
    <source>
        <dbReference type="EMBL" id="KAF0290248.1"/>
    </source>
</evidence>
<proteinExistence type="inferred from homology"/>
<dbReference type="InterPro" id="IPR039866">
    <property type="entry name" value="CPQ"/>
</dbReference>
<keyword evidence="18" id="KW-0325">Glycoprotein</keyword>
<evidence type="ECO:0000256" key="13">
    <source>
        <dbReference type="ARBA" id="ARBA00022824"/>
    </source>
</evidence>
<keyword evidence="7" id="KW-0964">Secreted</keyword>
<evidence type="ECO:0000256" key="20">
    <source>
        <dbReference type="ARBA" id="ARBA00025833"/>
    </source>
</evidence>
<dbReference type="GO" id="GO:0005764">
    <property type="term" value="C:lysosome"/>
    <property type="evidence" value="ECO:0007669"/>
    <property type="project" value="UniProtKB-SubCell"/>
</dbReference>
<dbReference type="GO" id="GO:0043171">
    <property type="term" value="P:peptide catabolic process"/>
    <property type="evidence" value="ECO:0007669"/>
    <property type="project" value="TreeGrafter"/>
</dbReference>
<evidence type="ECO:0000256" key="19">
    <source>
        <dbReference type="ARBA" id="ARBA00023228"/>
    </source>
</evidence>
<dbReference type="OrthoDB" id="10013407at2759"/>
<evidence type="ECO:0000256" key="2">
    <source>
        <dbReference type="ARBA" id="ARBA00004371"/>
    </source>
</evidence>
<dbReference type="GO" id="GO:0004180">
    <property type="term" value="F:carboxypeptidase activity"/>
    <property type="evidence" value="ECO:0007669"/>
    <property type="project" value="UniProtKB-KW"/>
</dbReference>
<reference evidence="23 24" key="1">
    <citation type="submission" date="2019-07" db="EMBL/GenBank/DDBJ databases">
        <title>Draft genome assembly of a fouling barnacle, Amphibalanus amphitrite (Darwin, 1854): The first reference genome for Thecostraca.</title>
        <authorList>
            <person name="Kim W."/>
        </authorList>
    </citation>
    <scope>NUCLEOTIDE SEQUENCE [LARGE SCALE GENOMIC DNA]</scope>
    <source>
        <strain evidence="23">SNU_AA5</strain>
        <tissue evidence="23">Soma without cirri and trophi</tissue>
    </source>
</reference>
<accession>A0A6A4VIS7</accession>
<evidence type="ECO:0000256" key="14">
    <source>
        <dbReference type="ARBA" id="ARBA00022833"/>
    </source>
</evidence>
<evidence type="ECO:0000256" key="1">
    <source>
        <dbReference type="ARBA" id="ARBA00004240"/>
    </source>
</evidence>
<evidence type="ECO:0000256" key="4">
    <source>
        <dbReference type="ARBA" id="ARBA00004613"/>
    </source>
</evidence>
<dbReference type="Gene3D" id="3.50.30.30">
    <property type="match status" value="1"/>
</dbReference>
<dbReference type="GO" id="GO:0006508">
    <property type="term" value="P:proteolysis"/>
    <property type="evidence" value="ECO:0007669"/>
    <property type="project" value="UniProtKB-KW"/>
</dbReference>
<organism evidence="23 24">
    <name type="scientific">Amphibalanus amphitrite</name>
    <name type="common">Striped barnacle</name>
    <name type="synonym">Balanus amphitrite</name>
    <dbReference type="NCBI Taxonomy" id="1232801"/>
    <lineage>
        <taxon>Eukaryota</taxon>
        <taxon>Metazoa</taxon>
        <taxon>Ecdysozoa</taxon>
        <taxon>Arthropoda</taxon>
        <taxon>Crustacea</taxon>
        <taxon>Multicrustacea</taxon>
        <taxon>Cirripedia</taxon>
        <taxon>Thoracica</taxon>
        <taxon>Thoracicalcarea</taxon>
        <taxon>Balanomorpha</taxon>
        <taxon>Balanoidea</taxon>
        <taxon>Balanidae</taxon>
        <taxon>Amphibalaninae</taxon>
        <taxon>Amphibalanus</taxon>
    </lineage>
</organism>
<evidence type="ECO:0000259" key="22">
    <source>
        <dbReference type="Pfam" id="PF04389"/>
    </source>
</evidence>
<sequence>MPPTRCWRFPRTVPLPETTRNNILRYKTKVDKILQAALEQKQYHHAAYDGLEDFVERFGARPSGSDELEDSIDFMKKKAEDDGFRVHTEEVMVPRWVRGEETLMMLSPRQKSMSILGLGTTIGTQQYPGGVLKAEAVVCDSFDEMEKLGEAKIKGKIMVFNAPFGDPMDEPMKRYGASYKYRTSGADRAAQYGAVAVLVRSRTDYSLYTPHGGSQYYGNSTQIPAAAITAEDARIIARHYKKGKTVTLMLKMSAANLPMRKSRNVIIDYGPSDSTELVMLSAHIDSWDVGEGAMDNGGGVFVNYHAVKLLKELGLMPRRTIRVVFWTAEEEGYFGGKEYVKMHEFDISKMQIAIENDLGTFRPVGLRAKGSDEAACFVKHTASLLGAINATGASDSPSLSETHLLHDKGVPAAAIDVDQSRYFWYHHTEADTMDALDPHELDLCVATMAASAFVFADVPDRVPR</sequence>
<dbReference type="AlphaFoldDB" id="A0A6A4VIS7"/>
<evidence type="ECO:0000256" key="18">
    <source>
        <dbReference type="ARBA" id="ARBA00023180"/>
    </source>
</evidence>
<keyword evidence="15" id="KW-0333">Golgi apparatus</keyword>
<evidence type="ECO:0000256" key="15">
    <source>
        <dbReference type="ARBA" id="ARBA00023034"/>
    </source>
</evidence>
<evidence type="ECO:0000256" key="7">
    <source>
        <dbReference type="ARBA" id="ARBA00022525"/>
    </source>
</evidence>
<dbReference type="GO" id="GO:0046872">
    <property type="term" value="F:metal ion binding"/>
    <property type="evidence" value="ECO:0007669"/>
    <property type="project" value="UniProtKB-KW"/>
</dbReference>
<evidence type="ECO:0000256" key="9">
    <source>
        <dbReference type="ARBA" id="ARBA00022670"/>
    </source>
</evidence>
<evidence type="ECO:0000256" key="8">
    <source>
        <dbReference type="ARBA" id="ARBA00022645"/>
    </source>
</evidence>
<dbReference type="Proteomes" id="UP000440578">
    <property type="component" value="Unassembled WGS sequence"/>
</dbReference>
<keyword evidence="17" id="KW-0865">Zymogen</keyword>
<evidence type="ECO:0000256" key="16">
    <source>
        <dbReference type="ARBA" id="ARBA00023049"/>
    </source>
</evidence>
<name>A0A6A4VIS7_AMPAM</name>
<evidence type="ECO:0000256" key="21">
    <source>
        <dbReference type="ARBA" id="ARBA00033328"/>
    </source>
</evidence>
<dbReference type="GO" id="GO:0005783">
    <property type="term" value="C:endoplasmic reticulum"/>
    <property type="evidence" value="ECO:0007669"/>
    <property type="project" value="UniProtKB-SubCell"/>
</dbReference>
<evidence type="ECO:0000256" key="12">
    <source>
        <dbReference type="ARBA" id="ARBA00022801"/>
    </source>
</evidence>
<dbReference type="GO" id="GO:0070573">
    <property type="term" value="F:metallodipeptidase activity"/>
    <property type="evidence" value="ECO:0007669"/>
    <property type="project" value="InterPro"/>
</dbReference>
<comment type="caution">
    <text evidence="23">The sequence shown here is derived from an EMBL/GenBank/DDBJ whole genome shotgun (WGS) entry which is preliminary data.</text>
</comment>
<comment type="similarity">
    <text evidence="5">Belongs to the peptidase M28 family.</text>
</comment>
<keyword evidence="24" id="KW-1185">Reference proteome</keyword>
<evidence type="ECO:0000256" key="17">
    <source>
        <dbReference type="ARBA" id="ARBA00023145"/>
    </source>
</evidence>
<evidence type="ECO:0000256" key="5">
    <source>
        <dbReference type="ARBA" id="ARBA00010918"/>
    </source>
</evidence>
<dbReference type="Pfam" id="PF04389">
    <property type="entry name" value="Peptidase_M28"/>
    <property type="match status" value="1"/>
</dbReference>
<keyword evidence="14" id="KW-0862">Zinc</keyword>
<comment type="subunit">
    <text evidence="20">Homodimer. The monomeric form is inactive while the homodimer is active.</text>
</comment>
<comment type="subcellular location">
    <subcellularLocation>
        <location evidence="1">Endoplasmic reticulum</location>
    </subcellularLocation>
    <subcellularLocation>
        <location evidence="3">Golgi apparatus</location>
    </subcellularLocation>
    <subcellularLocation>
        <location evidence="2">Lysosome</location>
    </subcellularLocation>
    <subcellularLocation>
        <location evidence="4">Secreted</location>
    </subcellularLocation>
</comment>
<evidence type="ECO:0000256" key="10">
    <source>
        <dbReference type="ARBA" id="ARBA00022723"/>
    </source>
</evidence>
<dbReference type="PANTHER" id="PTHR12053">
    <property type="entry name" value="PROTEASE FAMILY M28 PLASMA GLUTAMATE CARBOXYPEPTIDASE-RELATED"/>
    <property type="match status" value="1"/>
</dbReference>
<dbReference type="GO" id="GO:0005794">
    <property type="term" value="C:Golgi apparatus"/>
    <property type="evidence" value="ECO:0007669"/>
    <property type="project" value="UniProtKB-SubCell"/>
</dbReference>
<evidence type="ECO:0000256" key="11">
    <source>
        <dbReference type="ARBA" id="ARBA00022729"/>
    </source>
</evidence>
<evidence type="ECO:0000256" key="3">
    <source>
        <dbReference type="ARBA" id="ARBA00004555"/>
    </source>
</evidence>
<dbReference type="SUPFAM" id="SSF53187">
    <property type="entry name" value="Zn-dependent exopeptidases"/>
    <property type="match status" value="1"/>
</dbReference>
<dbReference type="PANTHER" id="PTHR12053:SF3">
    <property type="entry name" value="CARBOXYPEPTIDASE Q"/>
    <property type="match status" value="1"/>
</dbReference>
<keyword evidence="9" id="KW-0645">Protease</keyword>
<feature type="domain" description="Peptidase M28" evidence="22">
    <location>
        <begin position="264"/>
        <end position="450"/>
    </location>
</feature>
<dbReference type="EMBL" id="VIIS01001968">
    <property type="protein sequence ID" value="KAF0290248.1"/>
    <property type="molecule type" value="Genomic_DNA"/>
</dbReference>
<keyword evidence="12" id="KW-0378">Hydrolase</keyword>
<dbReference type="GO" id="GO:0005615">
    <property type="term" value="C:extracellular space"/>
    <property type="evidence" value="ECO:0007669"/>
    <property type="project" value="TreeGrafter"/>
</dbReference>
<keyword evidence="16" id="KW-0482">Metalloprotease</keyword>
<gene>
    <name evidence="23" type="primary">cpq_0</name>
    <name evidence="23" type="ORF">FJT64_011562</name>
</gene>
<keyword evidence="10" id="KW-0479">Metal-binding</keyword>